<reference evidence="5 6" key="1">
    <citation type="submission" date="2019-05" db="EMBL/GenBank/DDBJ databases">
        <title>OXA-830, a novel chromosomally encoded expanded-spectrum class D beta-lactamase in Aeromonas simiae.</title>
        <authorList>
            <person name="Zhou W."/>
            <person name="Chen Q."/>
        </authorList>
    </citation>
    <scope>NUCLEOTIDE SEQUENCE [LARGE SCALE GENOMIC DNA]</scope>
    <source>
        <strain evidence="5 6">A6</strain>
    </source>
</reference>
<dbReference type="Gene3D" id="3.50.14.10">
    <property type="entry name" value="Replication terminator Tus, domain 1 superfamily/Replication terminator Tus"/>
    <property type="match status" value="1"/>
</dbReference>
<dbReference type="InterPro" id="IPR036384">
    <property type="entry name" value="Tus_sf"/>
</dbReference>
<dbReference type="KEGG" id="asim:FE240_05510"/>
<evidence type="ECO:0000256" key="3">
    <source>
        <dbReference type="ARBA" id="ARBA00023125"/>
    </source>
</evidence>
<keyword evidence="6" id="KW-1185">Reference proteome</keyword>
<dbReference type="InterPro" id="IPR008865">
    <property type="entry name" value="DNA_replication_term_site-bd"/>
</dbReference>
<evidence type="ECO:0000313" key="5">
    <source>
        <dbReference type="EMBL" id="QFI56626.1"/>
    </source>
</evidence>
<name>A0A5J6WZT0_9GAMM</name>
<keyword evidence="3" id="KW-0238">DNA-binding</keyword>
<evidence type="ECO:0000256" key="4">
    <source>
        <dbReference type="SAM" id="MobiDB-lite"/>
    </source>
</evidence>
<feature type="region of interest" description="Disordered" evidence="4">
    <location>
        <begin position="248"/>
        <end position="269"/>
    </location>
</feature>
<dbReference type="Gene3D" id="3.30.54.10">
    <property type="match status" value="1"/>
</dbReference>
<sequence length="288" mass="32377">MNELEYSLTELGTLLRQAPLRQARVHPLPGVAQGCEEDPIEHIPVGTLEGPEALEAAIRAFGEHTLRPGCSAKATLRLPGWLHYPAASAQHIAPRIAHINQLKAHFQEEVQRAGGRDDKFQLVHQALPGTITLQVYRQLALYTGDLLAIGFTWADKQAIRKLEKGEVLAMLERSQGYVPGLMTKEEWLQRVEREIVDVRRLGPGAELRIRRPIKTHPMANLRWGDRAPAKQQVKASLPLIICSDASPKAKPLTDYPNRPRQPRSDRRGAERVLIERMHIYVRDEPSAT</sequence>
<evidence type="ECO:0000313" key="6">
    <source>
        <dbReference type="Proteomes" id="UP000594034"/>
    </source>
</evidence>
<keyword evidence="1" id="KW-0963">Cytoplasm</keyword>
<keyword evidence="2" id="KW-0235">DNA replication</keyword>
<dbReference type="Pfam" id="PF05472">
    <property type="entry name" value="Ter"/>
    <property type="match status" value="1"/>
</dbReference>
<dbReference type="GO" id="GO:0003677">
    <property type="term" value="F:DNA binding"/>
    <property type="evidence" value="ECO:0007669"/>
    <property type="project" value="UniProtKB-KW"/>
</dbReference>
<gene>
    <name evidence="5" type="ORF">FE240_05510</name>
</gene>
<evidence type="ECO:0000256" key="2">
    <source>
        <dbReference type="ARBA" id="ARBA00022705"/>
    </source>
</evidence>
<protein>
    <submittedName>
        <fullName evidence="5">DNA replication protein</fullName>
    </submittedName>
</protein>
<dbReference type="RefSeq" id="WP_193004459.1">
    <property type="nucleotide sequence ID" value="NZ_CP040449.1"/>
</dbReference>
<dbReference type="EMBL" id="CP040449">
    <property type="protein sequence ID" value="QFI56626.1"/>
    <property type="molecule type" value="Genomic_DNA"/>
</dbReference>
<proteinExistence type="predicted"/>
<dbReference type="AlphaFoldDB" id="A0A5J6WZT0"/>
<dbReference type="InterPro" id="IPR036381">
    <property type="entry name" value="Tus_dom1"/>
</dbReference>
<dbReference type="GO" id="GO:0006274">
    <property type="term" value="P:DNA replication termination"/>
    <property type="evidence" value="ECO:0007669"/>
    <property type="project" value="InterPro"/>
</dbReference>
<accession>A0A5J6WZT0</accession>
<dbReference type="GO" id="GO:0005737">
    <property type="term" value="C:cytoplasm"/>
    <property type="evidence" value="ECO:0007669"/>
    <property type="project" value="InterPro"/>
</dbReference>
<organism evidence="5 6">
    <name type="scientific">Aeromonas simiae</name>
    <dbReference type="NCBI Taxonomy" id="218936"/>
    <lineage>
        <taxon>Bacteria</taxon>
        <taxon>Pseudomonadati</taxon>
        <taxon>Pseudomonadota</taxon>
        <taxon>Gammaproteobacteria</taxon>
        <taxon>Aeromonadales</taxon>
        <taxon>Aeromonadaceae</taxon>
        <taxon>Aeromonas</taxon>
    </lineage>
</organism>
<evidence type="ECO:0000256" key="1">
    <source>
        <dbReference type="ARBA" id="ARBA00022490"/>
    </source>
</evidence>
<dbReference type="Proteomes" id="UP000594034">
    <property type="component" value="Chromosome"/>
</dbReference>
<dbReference type="SUPFAM" id="SSF56596">
    <property type="entry name" value="Replication terminator protein (Tus)"/>
    <property type="match status" value="1"/>
</dbReference>